<dbReference type="InterPro" id="IPR023016">
    <property type="entry name" value="HisA/PriA"/>
</dbReference>
<evidence type="ECO:0000256" key="4">
    <source>
        <dbReference type="ARBA" id="ARBA00009667"/>
    </source>
</evidence>
<evidence type="ECO:0000256" key="1">
    <source>
        <dbReference type="ARBA" id="ARBA00000901"/>
    </source>
</evidence>
<sequence>MIVLPAIDLYGGKVVRLLRGDYAAMTVYDDDPLATAQKFEQAGAGWVHMVDLEGAKTGGTPAADTVRRVVEGTGLCVELGGGVRTSKTIEAYLNAGVKRVILGTAALTQPGFVREAVAAFGADHIAVGADLRDGFVAVHGWTQQSAVRGETFCASLQADGVRTVIVTDIAKDGAMQGTNLALYAALQQQFSMDFIASGGVSSLQDVKDLAALGVAGAIIGKAYYTGAIDLAQAVCAAKGELA</sequence>
<comment type="pathway">
    <text evidence="3">Amino-acid biosynthesis; L-histidine biosynthesis; L-histidine from 5-phospho-alpha-D-ribose 1-diphosphate: step 4/9.</text>
</comment>
<dbReference type="AlphaFoldDB" id="A0A645A6B6"/>
<evidence type="ECO:0000256" key="3">
    <source>
        <dbReference type="ARBA" id="ARBA00005133"/>
    </source>
</evidence>
<dbReference type="InterPro" id="IPR006062">
    <property type="entry name" value="His_biosynth"/>
</dbReference>
<organism evidence="10">
    <name type="scientific">bioreactor metagenome</name>
    <dbReference type="NCBI Taxonomy" id="1076179"/>
    <lineage>
        <taxon>unclassified sequences</taxon>
        <taxon>metagenomes</taxon>
        <taxon>ecological metagenomes</taxon>
    </lineage>
</organism>
<dbReference type="CDD" id="cd04732">
    <property type="entry name" value="HisA"/>
    <property type="match status" value="1"/>
</dbReference>
<gene>
    <name evidence="10" type="primary">hisA_25</name>
    <name evidence="10" type="ORF">SDC9_95442</name>
</gene>
<dbReference type="SUPFAM" id="SSF51366">
    <property type="entry name" value="Ribulose-phoshate binding barrel"/>
    <property type="match status" value="1"/>
</dbReference>
<keyword evidence="7" id="KW-0028">Amino-acid biosynthesis</keyword>
<dbReference type="FunFam" id="3.20.20.70:FF:000009">
    <property type="entry name" value="1-(5-phosphoribosyl)-5-[(5-phosphoribosylamino)methylideneamino] imidazole-4-carboxamide isomerase"/>
    <property type="match status" value="1"/>
</dbReference>
<dbReference type="GO" id="GO:0000105">
    <property type="term" value="P:L-histidine biosynthetic process"/>
    <property type="evidence" value="ECO:0007669"/>
    <property type="project" value="UniProtKB-UniPathway"/>
</dbReference>
<reference evidence="10" key="1">
    <citation type="submission" date="2019-08" db="EMBL/GenBank/DDBJ databases">
        <authorList>
            <person name="Kucharzyk K."/>
            <person name="Murdoch R.W."/>
            <person name="Higgins S."/>
            <person name="Loffler F."/>
        </authorList>
    </citation>
    <scope>NUCLEOTIDE SEQUENCE</scope>
</reference>
<dbReference type="InterPro" id="IPR013785">
    <property type="entry name" value="Aldolase_TIM"/>
</dbReference>
<evidence type="ECO:0000313" key="10">
    <source>
        <dbReference type="EMBL" id="MPM48715.1"/>
    </source>
</evidence>
<evidence type="ECO:0000256" key="5">
    <source>
        <dbReference type="ARBA" id="ARBA00012550"/>
    </source>
</evidence>
<name>A0A645A6B6_9ZZZZ</name>
<dbReference type="Gene3D" id="3.20.20.70">
    <property type="entry name" value="Aldolase class I"/>
    <property type="match status" value="1"/>
</dbReference>
<comment type="catalytic activity">
    <reaction evidence="1">
        <text>1-(5-phospho-beta-D-ribosyl)-5-[(5-phospho-beta-D-ribosylamino)methylideneamino]imidazole-4-carboxamide = 5-[(5-phospho-1-deoxy-D-ribulos-1-ylimino)methylamino]-1-(5-phospho-beta-D-ribosyl)imidazole-4-carboxamide</text>
        <dbReference type="Rhea" id="RHEA:15469"/>
        <dbReference type="ChEBI" id="CHEBI:58435"/>
        <dbReference type="ChEBI" id="CHEBI:58525"/>
        <dbReference type="EC" id="5.3.1.16"/>
    </reaction>
</comment>
<dbReference type="HAMAP" id="MF_01014">
    <property type="entry name" value="HisA"/>
    <property type="match status" value="1"/>
</dbReference>
<dbReference type="GO" id="GO:0000162">
    <property type="term" value="P:L-tryptophan biosynthetic process"/>
    <property type="evidence" value="ECO:0007669"/>
    <property type="project" value="TreeGrafter"/>
</dbReference>
<keyword evidence="8" id="KW-0368">Histidine biosynthesis</keyword>
<dbReference type="PANTHER" id="PTHR43090:SF2">
    <property type="entry name" value="1-(5-PHOSPHORIBOSYL)-5-[(5-PHOSPHORIBOSYLAMINO)METHYLIDENEAMINO] IMIDAZOLE-4-CARBOXAMIDE ISOMERASE"/>
    <property type="match status" value="1"/>
</dbReference>
<dbReference type="InterPro" id="IPR011060">
    <property type="entry name" value="RibuloseP-bd_barrel"/>
</dbReference>
<proteinExistence type="inferred from homology"/>
<dbReference type="InterPro" id="IPR006063">
    <property type="entry name" value="HisA_bact_arch"/>
</dbReference>
<dbReference type="NCBIfam" id="TIGR00007">
    <property type="entry name" value="1-(5-phosphoribosyl)-5-[(5-phosphoribosylamino)methylideneamino]imidazole-4-carboxamide isomerase"/>
    <property type="match status" value="1"/>
</dbReference>
<comment type="similarity">
    <text evidence="4">Belongs to the HisA/HisF family.</text>
</comment>
<comment type="caution">
    <text evidence="10">The sequence shown here is derived from an EMBL/GenBank/DDBJ whole genome shotgun (WGS) entry which is preliminary data.</text>
</comment>
<dbReference type="Pfam" id="PF00977">
    <property type="entry name" value="His_biosynth"/>
    <property type="match status" value="1"/>
</dbReference>
<dbReference type="GO" id="GO:0003949">
    <property type="term" value="F:1-(5-phosphoribosyl)-5-[(5-phosphoribosylamino)methylideneamino]imidazole-4-carboxamide isomerase activity"/>
    <property type="evidence" value="ECO:0007669"/>
    <property type="project" value="UniProtKB-EC"/>
</dbReference>
<evidence type="ECO:0000256" key="6">
    <source>
        <dbReference type="ARBA" id="ARBA00022490"/>
    </source>
</evidence>
<dbReference type="EC" id="5.3.1.16" evidence="5"/>
<accession>A0A645A6B6</accession>
<dbReference type="EMBL" id="VSSQ01012219">
    <property type="protein sequence ID" value="MPM48715.1"/>
    <property type="molecule type" value="Genomic_DNA"/>
</dbReference>
<dbReference type="UniPathway" id="UPA00031">
    <property type="reaction ID" value="UER00009"/>
</dbReference>
<comment type="subcellular location">
    <subcellularLocation>
        <location evidence="2">Cytoplasm</location>
    </subcellularLocation>
</comment>
<dbReference type="PANTHER" id="PTHR43090">
    <property type="entry name" value="1-(5-PHOSPHORIBOSYL)-5-[(5-PHOSPHORIBOSYLAMINO)METHYLIDENEAMINO] IMIDAZOLE-4-CARBOXAMIDE ISOMERASE"/>
    <property type="match status" value="1"/>
</dbReference>
<keyword evidence="9 10" id="KW-0413">Isomerase</keyword>
<evidence type="ECO:0000256" key="9">
    <source>
        <dbReference type="ARBA" id="ARBA00023235"/>
    </source>
</evidence>
<dbReference type="GO" id="GO:0005737">
    <property type="term" value="C:cytoplasm"/>
    <property type="evidence" value="ECO:0007669"/>
    <property type="project" value="UniProtKB-SubCell"/>
</dbReference>
<keyword evidence="6" id="KW-0963">Cytoplasm</keyword>
<evidence type="ECO:0000256" key="2">
    <source>
        <dbReference type="ARBA" id="ARBA00004496"/>
    </source>
</evidence>
<dbReference type="InterPro" id="IPR044524">
    <property type="entry name" value="Isoase_HisA-like"/>
</dbReference>
<evidence type="ECO:0000256" key="8">
    <source>
        <dbReference type="ARBA" id="ARBA00023102"/>
    </source>
</evidence>
<evidence type="ECO:0000256" key="7">
    <source>
        <dbReference type="ARBA" id="ARBA00022605"/>
    </source>
</evidence>
<protein>
    <recommendedName>
        <fullName evidence="5">1-(5-phosphoribosyl)-5-[(5-phosphoribosylamino)methylideneamino]imidazole-4-carboxamideisomerase</fullName>
        <ecNumber evidence="5">5.3.1.16</ecNumber>
    </recommendedName>
</protein>